<dbReference type="PANTHER" id="PTHR43372:SF4">
    <property type="entry name" value="FATTY-ACID AMIDE HYDROLASE 2"/>
    <property type="match status" value="1"/>
</dbReference>
<dbReference type="EMBL" id="FNEB01000007">
    <property type="protein sequence ID" value="SDI97254.1"/>
    <property type="molecule type" value="Genomic_DNA"/>
</dbReference>
<reference evidence="2 3" key="1">
    <citation type="submission" date="2016-10" db="EMBL/GenBank/DDBJ databases">
        <authorList>
            <person name="de Groot N.N."/>
        </authorList>
    </citation>
    <scope>NUCLEOTIDE SEQUENCE [LARGE SCALE GENOMIC DNA]</scope>
    <source>
        <strain evidence="2 3">DSM 28010</strain>
    </source>
</reference>
<protein>
    <submittedName>
        <fullName evidence="2">Amidase</fullName>
    </submittedName>
</protein>
<dbReference type="NCBIfam" id="NF004816">
    <property type="entry name" value="PRK06170.1"/>
    <property type="match status" value="1"/>
</dbReference>
<keyword evidence="3" id="KW-1185">Reference proteome</keyword>
<evidence type="ECO:0000259" key="1">
    <source>
        <dbReference type="Pfam" id="PF01425"/>
    </source>
</evidence>
<dbReference type="Pfam" id="PF01425">
    <property type="entry name" value="Amidase"/>
    <property type="match status" value="1"/>
</dbReference>
<dbReference type="SUPFAM" id="SSF75304">
    <property type="entry name" value="Amidase signature (AS) enzymes"/>
    <property type="match status" value="1"/>
</dbReference>
<dbReference type="PANTHER" id="PTHR43372">
    <property type="entry name" value="FATTY-ACID AMIDE HYDROLASE"/>
    <property type="match status" value="1"/>
</dbReference>
<dbReference type="STRING" id="490829.SAMN05421850_10729"/>
<dbReference type="InterPro" id="IPR023631">
    <property type="entry name" value="Amidase_dom"/>
</dbReference>
<dbReference type="OrthoDB" id="9777859at2"/>
<evidence type="ECO:0000313" key="3">
    <source>
        <dbReference type="Proteomes" id="UP000199340"/>
    </source>
</evidence>
<dbReference type="GO" id="GO:0012505">
    <property type="term" value="C:endomembrane system"/>
    <property type="evidence" value="ECO:0007669"/>
    <property type="project" value="TreeGrafter"/>
</dbReference>
<feature type="domain" description="Amidase" evidence="1">
    <location>
        <begin position="27"/>
        <end position="463"/>
    </location>
</feature>
<accession>A0A1G8PXM6</accession>
<dbReference type="InterPro" id="IPR052739">
    <property type="entry name" value="FAAH2"/>
</dbReference>
<dbReference type="AlphaFoldDB" id="A0A1G8PXM6"/>
<proteinExistence type="predicted"/>
<evidence type="ECO:0000313" key="2">
    <source>
        <dbReference type="EMBL" id="SDI97254.1"/>
    </source>
</evidence>
<sequence>MFDATQITTATEMAQAIRDGQTTPSALLEAHLARVDALNEQINAVIWQDRDSARALAKTLDDEAARGEFRGPLHGVPMTVKESFDLAGSPSTWGIPEWRDNIADADSDAVSRLRAAGAIVFGKTNVPMKLMEWQSFNEIYGTTNNPWDETRTPGGSSGGSGAALATGMAALEVGSDIGSSIRNPAHFNGVFGLKPTWNIVSLSGHNPPGMAIDTDIAVAGPLARSARDLRLGFDILRGGDPFTKSAWAPHLPSDDRNDLSQFRVALMLGDPASPVDQAYLDVLSDFADRLAAAGAQVETARPDVDSEAHFTLYLQLLGAAMCAGMTEDEVAANLDAVRKLDDPLAWRLYGNRFGGMNLRHADWLVLDNQRRLARRAFDAFFHDFDILLSPAASSAAFPHDQTGPRYARKLNINGQMQPEPMELFWSGYTGVVHIPSVVGPAGFVGHLPVGYQAAAGHGRDYTALAFAQAVEDALGGYTPPPCVA</sequence>
<dbReference type="RefSeq" id="WP_090029200.1">
    <property type="nucleotide sequence ID" value="NZ_FNEB01000007.1"/>
</dbReference>
<name>A0A1G8PXM6_9RHOB</name>
<organism evidence="2 3">
    <name type="scientific">Lutimaribacter saemankumensis</name>
    <dbReference type="NCBI Taxonomy" id="490829"/>
    <lineage>
        <taxon>Bacteria</taxon>
        <taxon>Pseudomonadati</taxon>
        <taxon>Pseudomonadota</taxon>
        <taxon>Alphaproteobacteria</taxon>
        <taxon>Rhodobacterales</taxon>
        <taxon>Roseobacteraceae</taxon>
        <taxon>Lutimaribacter</taxon>
    </lineage>
</organism>
<dbReference type="InterPro" id="IPR036928">
    <property type="entry name" value="AS_sf"/>
</dbReference>
<dbReference type="Gene3D" id="3.90.1300.10">
    <property type="entry name" value="Amidase signature (AS) domain"/>
    <property type="match status" value="1"/>
</dbReference>
<dbReference type="Proteomes" id="UP000199340">
    <property type="component" value="Unassembled WGS sequence"/>
</dbReference>
<gene>
    <name evidence="2" type="ORF">SAMN05421850_10729</name>
</gene>